<evidence type="ECO:0000313" key="2">
    <source>
        <dbReference type="Proteomes" id="UP000886998"/>
    </source>
</evidence>
<dbReference type="Proteomes" id="UP000886998">
    <property type="component" value="Unassembled WGS sequence"/>
</dbReference>
<protein>
    <submittedName>
        <fullName evidence="1">Uncharacterized protein</fullName>
    </submittedName>
</protein>
<gene>
    <name evidence="1" type="ORF">TNIN_14251</name>
</gene>
<name>A0A8X6XSK9_9ARAC</name>
<organism evidence="1 2">
    <name type="scientific">Trichonephila inaurata madagascariensis</name>
    <dbReference type="NCBI Taxonomy" id="2747483"/>
    <lineage>
        <taxon>Eukaryota</taxon>
        <taxon>Metazoa</taxon>
        <taxon>Ecdysozoa</taxon>
        <taxon>Arthropoda</taxon>
        <taxon>Chelicerata</taxon>
        <taxon>Arachnida</taxon>
        <taxon>Araneae</taxon>
        <taxon>Araneomorphae</taxon>
        <taxon>Entelegynae</taxon>
        <taxon>Araneoidea</taxon>
        <taxon>Nephilidae</taxon>
        <taxon>Trichonephila</taxon>
        <taxon>Trichonephila inaurata</taxon>
    </lineage>
</organism>
<dbReference type="AlphaFoldDB" id="A0A8X6XSK9"/>
<sequence>MEHVFQEFKTGRSHVGTFIYFREVSLNFKRRLACSRIRIWKSSSSWIPGHKIRVLGCNVLKNLLVKLYTGFTPLYHEADDVVQLLEYFIAVFSIKGSAHNFFGILCSTGRRLKRISFYLS</sequence>
<accession>A0A8X6XSK9</accession>
<dbReference type="EMBL" id="BMAV01012044">
    <property type="protein sequence ID" value="GFY58378.1"/>
    <property type="molecule type" value="Genomic_DNA"/>
</dbReference>
<evidence type="ECO:0000313" key="1">
    <source>
        <dbReference type="EMBL" id="GFY58378.1"/>
    </source>
</evidence>
<keyword evidence="2" id="KW-1185">Reference proteome</keyword>
<reference evidence="1" key="1">
    <citation type="submission" date="2020-08" db="EMBL/GenBank/DDBJ databases">
        <title>Multicomponent nature underlies the extraordinary mechanical properties of spider dragline silk.</title>
        <authorList>
            <person name="Kono N."/>
            <person name="Nakamura H."/>
            <person name="Mori M."/>
            <person name="Yoshida Y."/>
            <person name="Ohtoshi R."/>
            <person name="Malay A.D."/>
            <person name="Moran D.A.P."/>
            <person name="Tomita M."/>
            <person name="Numata K."/>
            <person name="Arakawa K."/>
        </authorList>
    </citation>
    <scope>NUCLEOTIDE SEQUENCE</scope>
</reference>
<proteinExistence type="predicted"/>
<comment type="caution">
    <text evidence="1">The sequence shown here is derived from an EMBL/GenBank/DDBJ whole genome shotgun (WGS) entry which is preliminary data.</text>
</comment>